<keyword evidence="7 11" id="KW-0648">Protein biosynthesis</keyword>
<dbReference type="SUPFAM" id="SSF50677">
    <property type="entry name" value="ValRS/IleRS/LeuRS editing domain"/>
    <property type="match status" value="1"/>
</dbReference>
<dbReference type="PROSITE" id="PS00178">
    <property type="entry name" value="AA_TRNA_LIGASE_I"/>
    <property type="match status" value="1"/>
</dbReference>
<dbReference type="PANTHER" id="PTHR42765:SF1">
    <property type="entry name" value="ISOLEUCINE--TRNA LIGASE, MITOCHONDRIAL"/>
    <property type="match status" value="1"/>
</dbReference>
<name>A0A2V3IP94_9FLOR</name>
<keyword evidence="5 11" id="KW-0547">Nucleotide-binding</keyword>
<dbReference type="InterPro" id="IPR023585">
    <property type="entry name" value="Ile-tRNA-ligase_type1"/>
</dbReference>
<comment type="caution">
    <text evidence="16">The sequence shown here is derived from an EMBL/GenBank/DDBJ whole genome shotgun (WGS) entry which is preliminary data.</text>
</comment>
<dbReference type="Proteomes" id="UP000247409">
    <property type="component" value="Unassembled WGS sequence"/>
</dbReference>
<proteinExistence type="inferred from homology"/>
<sequence length="1051" mass="117765">MDRVAFVSAFHGAALTASKWGLPIATRHGKLFHRPFIRRSHRHVCASIATAAGEAGSKQGRKRKEHSSPYSATVNLPKTGFEQRANATKKEPVIQNFWSENTVYERLSRGNPGETFVLHDGPPFANGPLHCGHALNKILKDFINKHQLMNGKKAVFIPGWDTHGLPIELKVLQSMKSSQRKNLTPVELRKKARSFALNTIQDHIAGMKRFGVWGDWDNPYLTLNPEYEAAQMEVFGVMYEKGYVFRGKKPVHWSPSSRTALAEAELEYPEGHTSRSCYCVFKTVSAPHSAPHFVIDAMNSSGGLALSIWTTTPWTIPANRAIAINANLDYALVTGLHPKLPELVIVIAEDLIEATSSKLETKDSVKVLSVVKGTDLLGIEYQHPLETKKYCRVLEGGDYITTETGTGLVHTAPGHGQEDYQTGLREGLEVVSPVDDGGRFTDQAADGRFTGLPVLGEGNQAVLDALDDAKVLLLEESYSHKYPYDWRTKKPTIFRATEQWFISIADFREDVLRAIEKVQWFPAAGIKRIKGMVEGRGDWCISRQRSWGVPIPVFYDDATGEALMSREILDHVIGVIRERGTDAWWELESEDLLPESHRGRNLRKGRDTMDVWFDSGSSWAAVAAVRDELSYPVDLYLEGSDQHRGWFQSSMLTSVATREQAPYKKVLTHGFVLDEKGVKMSKSVGNVVDPLKVISGGNNKKKEPPYGSDVLRLWVASVDYNADMMIGPSILRQVADVYKKLRNTLRYMLGNIHDFDPKKHGLSYESLPSLDKYILGRMISLLDEVDSAYDSFSFFKVYQALQRFAVVDLSNFYLDIAKDRLYISAPDSFRRRSCQTVLGVLLENYTRALAPIISHTAEDLWQNMPYKPLSTNSLFPEAKSVYEAGWFERRSEWVNVDPDIMDNWKVVLEARDAVNKVLETARNSKTLGASMEASIKIFAGDARDAAALQKMADCTNDIDSLQRAFIVSNVQVLTTPESARHCAHVNYDYEGEMPRFIVGMDKSDAPKCDRCWHYDDTVGVHHEHPLLCSRCTDAVVSMGMASEPVESSEAV</sequence>
<evidence type="ECO:0000259" key="14">
    <source>
        <dbReference type="Pfam" id="PF06827"/>
    </source>
</evidence>
<dbReference type="InterPro" id="IPR010663">
    <property type="entry name" value="Znf_FPG/IleRS"/>
</dbReference>
<feature type="domain" description="Zinc finger FPG/IleRS-type" evidence="14">
    <location>
        <begin position="1007"/>
        <end position="1032"/>
    </location>
</feature>
<evidence type="ECO:0000259" key="13">
    <source>
        <dbReference type="Pfam" id="PF00133"/>
    </source>
</evidence>
<dbReference type="CDD" id="cd00818">
    <property type="entry name" value="IleRS_core"/>
    <property type="match status" value="1"/>
</dbReference>
<evidence type="ECO:0000256" key="7">
    <source>
        <dbReference type="ARBA" id="ARBA00022917"/>
    </source>
</evidence>
<evidence type="ECO:0000259" key="15">
    <source>
        <dbReference type="Pfam" id="PF08264"/>
    </source>
</evidence>
<comment type="catalytic activity">
    <reaction evidence="10">
        <text>tRNA(Ile) + L-isoleucine + ATP = L-isoleucyl-tRNA(Ile) + AMP + diphosphate</text>
        <dbReference type="Rhea" id="RHEA:11060"/>
        <dbReference type="Rhea" id="RHEA-COMP:9666"/>
        <dbReference type="Rhea" id="RHEA-COMP:9695"/>
        <dbReference type="ChEBI" id="CHEBI:30616"/>
        <dbReference type="ChEBI" id="CHEBI:33019"/>
        <dbReference type="ChEBI" id="CHEBI:58045"/>
        <dbReference type="ChEBI" id="CHEBI:78442"/>
        <dbReference type="ChEBI" id="CHEBI:78528"/>
        <dbReference type="ChEBI" id="CHEBI:456215"/>
        <dbReference type="EC" id="6.1.1.5"/>
    </reaction>
</comment>
<dbReference type="GO" id="GO:0032543">
    <property type="term" value="P:mitochondrial translation"/>
    <property type="evidence" value="ECO:0007669"/>
    <property type="project" value="TreeGrafter"/>
</dbReference>
<dbReference type="GO" id="GO:0005524">
    <property type="term" value="F:ATP binding"/>
    <property type="evidence" value="ECO:0007669"/>
    <property type="project" value="UniProtKB-KW"/>
</dbReference>
<dbReference type="InterPro" id="IPR009008">
    <property type="entry name" value="Val/Leu/Ile-tRNA-synth_edit"/>
</dbReference>
<dbReference type="HAMAP" id="MF_02002">
    <property type="entry name" value="Ile_tRNA_synth_type1"/>
    <property type="match status" value="1"/>
</dbReference>
<dbReference type="Pfam" id="PF00133">
    <property type="entry name" value="tRNA-synt_1"/>
    <property type="match status" value="1"/>
</dbReference>
<dbReference type="GO" id="GO:0000049">
    <property type="term" value="F:tRNA binding"/>
    <property type="evidence" value="ECO:0007669"/>
    <property type="project" value="InterPro"/>
</dbReference>
<evidence type="ECO:0000256" key="9">
    <source>
        <dbReference type="ARBA" id="ARBA00032665"/>
    </source>
</evidence>
<dbReference type="EC" id="6.1.1.5" evidence="3"/>
<dbReference type="InterPro" id="IPR050081">
    <property type="entry name" value="Ile-tRNA_ligase"/>
</dbReference>
<evidence type="ECO:0000256" key="10">
    <source>
        <dbReference type="ARBA" id="ARBA00048359"/>
    </source>
</evidence>
<dbReference type="PANTHER" id="PTHR42765">
    <property type="entry name" value="SOLEUCYL-TRNA SYNTHETASE"/>
    <property type="match status" value="1"/>
</dbReference>
<evidence type="ECO:0000256" key="6">
    <source>
        <dbReference type="ARBA" id="ARBA00022840"/>
    </source>
</evidence>
<keyword evidence="17" id="KW-1185">Reference proteome</keyword>
<dbReference type="OrthoDB" id="10264412at2759"/>
<dbReference type="GO" id="GO:0005739">
    <property type="term" value="C:mitochondrion"/>
    <property type="evidence" value="ECO:0007669"/>
    <property type="project" value="UniProtKB-SubCell"/>
</dbReference>
<dbReference type="InterPro" id="IPR033708">
    <property type="entry name" value="Anticodon_Ile_BEm"/>
</dbReference>
<feature type="region of interest" description="Disordered" evidence="12">
    <location>
        <begin position="53"/>
        <end position="73"/>
    </location>
</feature>
<dbReference type="NCBIfam" id="TIGR00392">
    <property type="entry name" value="ileS"/>
    <property type="match status" value="1"/>
</dbReference>
<dbReference type="Gene3D" id="1.10.10.830">
    <property type="entry name" value="Ile-tRNA synthetase CP2 domain-like"/>
    <property type="match status" value="1"/>
</dbReference>
<evidence type="ECO:0000256" key="3">
    <source>
        <dbReference type="ARBA" id="ARBA00013165"/>
    </source>
</evidence>
<comment type="similarity">
    <text evidence="2 11">Belongs to the class-I aminoacyl-tRNA synthetase family.</text>
</comment>
<dbReference type="GO" id="GO:0002161">
    <property type="term" value="F:aminoacyl-tRNA deacylase activity"/>
    <property type="evidence" value="ECO:0007669"/>
    <property type="project" value="InterPro"/>
</dbReference>
<organism evidence="16 17">
    <name type="scientific">Gracilariopsis chorda</name>
    <dbReference type="NCBI Taxonomy" id="448386"/>
    <lineage>
        <taxon>Eukaryota</taxon>
        <taxon>Rhodophyta</taxon>
        <taxon>Florideophyceae</taxon>
        <taxon>Rhodymeniophycidae</taxon>
        <taxon>Gracilariales</taxon>
        <taxon>Gracilariaceae</taxon>
        <taxon>Gracilariopsis</taxon>
    </lineage>
</organism>
<comment type="subcellular location">
    <subcellularLocation>
        <location evidence="1">Mitochondrion</location>
    </subcellularLocation>
</comment>
<dbReference type="Pfam" id="PF06827">
    <property type="entry name" value="zf-FPG_IleRS"/>
    <property type="match status" value="1"/>
</dbReference>
<evidence type="ECO:0000256" key="12">
    <source>
        <dbReference type="SAM" id="MobiDB-lite"/>
    </source>
</evidence>
<dbReference type="InterPro" id="IPR013155">
    <property type="entry name" value="M/V/L/I-tRNA-synth_anticd-bd"/>
</dbReference>
<dbReference type="Gene3D" id="3.40.50.620">
    <property type="entry name" value="HUPs"/>
    <property type="match status" value="2"/>
</dbReference>
<dbReference type="EMBL" id="NBIV01000108">
    <property type="protein sequence ID" value="PXF43898.1"/>
    <property type="molecule type" value="Genomic_DNA"/>
</dbReference>
<dbReference type="FunFam" id="1.10.730.20:FF:000001">
    <property type="entry name" value="Isoleucine--tRNA ligase"/>
    <property type="match status" value="1"/>
</dbReference>
<dbReference type="Gene3D" id="3.90.740.10">
    <property type="entry name" value="Valyl/Leucyl/Isoleucyl-tRNA synthetase, editing domain"/>
    <property type="match status" value="1"/>
</dbReference>
<dbReference type="InterPro" id="IPR002300">
    <property type="entry name" value="aa-tRNA-synth_Ia"/>
</dbReference>
<evidence type="ECO:0000256" key="5">
    <source>
        <dbReference type="ARBA" id="ARBA00022741"/>
    </source>
</evidence>
<protein>
    <recommendedName>
        <fullName evidence="3">isoleucine--tRNA ligase</fullName>
        <ecNumber evidence="3">6.1.1.5</ecNumber>
    </recommendedName>
    <alternativeName>
        <fullName evidence="9">Isoleucyl-tRNA synthetase</fullName>
    </alternativeName>
</protein>
<dbReference type="InterPro" id="IPR002301">
    <property type="entry name" value="Ile-tRNA-ligase"/>
</dbReference>
<keyword evidence="8 11" id="KW-0030">Aminoacyl-tRNA synthetase</keyword>
<dbReference type="PRINTS" id="PR00984">
    <property type="entry name" value="TRNASYNTHILE"/>
</dbReference>
<evidence type="ECO:0000256" key="2">
    <source>
        <dbReference type="ARBA" id="ARBA00005594"/>
    </source>
</evidence>
<evidence type="ECO:0000313" key="16">
    <source>
        <dbReference type="EMBL" id="PXF43898.1"/>
    </source>
</evidence>
<keyword evidence="4 11" id="KW-0436">Ligase</keyword>
<evidence type="ECO:0000256" key="4">
    <source>
        <dbReference type="ARBA" id="ARBA00022598"/>
    </source>
</evidence>
<dbReference type="InterPro" id="IPR001412">
    <property type="entry name" value="aa-tRNA-synth_I_CS"/>
</dbReference>
<dbReference type="Pfam" id="PF08264">
    <property type="entry name" value="Anticodon_1"/>
    <property type="match status" value="1"/>
</dbReference>
<dbReference type="AlphaFoldDB" id="A0A2V3IP94"/>
<dbReference type="CDD" id="cd07960">
    <property type="entry name" value="Anticodon_Ia_Ile_BEm"/>
    <property type="match status" value="1"/>
</dbReference>
<accession>A0A2V3IP94</accession>
<dbReference type="GO" id="GO:0006428">
    <property type="term" value="P:isoleucyl-tRNA aminoacylation"/>
    <property type="evidence" value="ECO:0007669"/>
    <property type="project" value="InterPro"/>
</dbReference>
<dbReference type="SUPFAM" id="SSF47323">
    <property type="entry name" value="Anticodon-binding domain of a subclass of class I aminoacyl-tRNA synthetases"/>
    <property type="match status" value="1"/>
</dbReference>
<dbReference type="FunFam" id="3.40.50.620:FF:000111">
    <property type="entry name" value="Mitochondrial isoleucyl-tRNA synthetase"/>
    <property type="match status" value="1"/>
</dbReference>
<dbReference type="SUPFAM" id="SSF52374">
    <property type="entry name" value="Nucleotidylyl transferase"/>
    <property type="match status" value="1"/>
</dbReference>
<evidence type="ECO:0000256" key="11">
    <source>
        <dbReference type="RuleBase" id="RU363035"/>
    </source>
</evidence>
<feature type="domain" description="Aminoacyl-tRNA synthetase class Ia" evidence="13">
    <location>
        <begin position="94"/>
        <end position="725"/>
    </location>
</feature>
<dbReference type="Gene3D" id="1.10.730.20">
    <property type="match status" value="1"/>
</dbReference>
<dbReference type="InterPro" id="IPR014729">
    <property type="entry name" value="Rossmann-like_a/b/a_fold"/>
</dbReference>
<dbReference type="STRING" id="448386.A0A2V3IP94"/>
<keyword evidence="6 11" id="KW-0067">ATP-binding</keyword>
<evidence type="ECO:0000313" key="17">
    <source>
        <dbReference type="Proteomes" id="UP000247409"/>
    </source>
</evidence>
<dbReference type="GO" id="GO:0004822">
    <property type="term" value="F:isoleucine-tRNA ligase activity"/>
    <property type="evidence" value="ECO:0007669"/>
    <property type="project" value="UniProtKB-EC"/>
</dbReference>
<evidence type="ECO:0000256" key="1">
    <source>
        <dbReference type="ARBA" id="ARBA00004173"/>
    </source>
</evidence>
<gene>
    <name evidence="16" type="ORF">BWQ96_06364</name>
</gene>
<feature type="domain" description="Methionyl/Valyl/Leucyl/Isoleucyl-tRNA synthetase anticodon-binding" evidence="15">
    <location>
        <begin position="771"/>
        <end position="936"/>
    </location>
</feature>
<dbReference type="InterPro" id="IPR009080">
    <property type="entry name" value="tRNAsynth_Ia_anticodon-bd"/>
</dbReference>
<reference evidence="16 17" key="1">
    <citation type="journal article" date="2018" name="Mol. Biol. Evol.">
        <title>Analysis of the draft genome of the red seaweed Gracilariopsis chorda provides insights into genome size evolution in Rhodophyta.</title>
        <authorList>
            <person name="Lee J."/>
            <person name="Yang E.C."/>
            <person name="Graf L."/>
            <person name="Yang J.H."/>
            <person name="Qiu H."/>
            <person name="Zel Zion U."/>
            <person name="Chan C.X."/>
            <person name="Stephens T.G."/>
            <person name="Weber A.P.M."/>
            <person name="Boo G.H."/>
            <person name="Boo S.M."/>
            <person name="Kim K.M."/>
            <person name="Shin Y."/>
            <person name="Jung M."/>
            <person name="Lee S.J."/>
            <person name="Yim H.S."/>
            <person name="Lee J.H."/>
            <person name="Bhattacharya D."/>
            <person name="Yoon H.S."/>
        </authorList>
    </citation>
    <scope>NUCLEOTIDE SEQUENCE [LARGE SCALE GENOMIC DNA]</scope>
    <source>
        <strain evidence="16 17">SKKU-2015</strain>
        <tissue evidence="16">Whole body</tissue>
    </source>
</reference>
<evidence type="ECO:0000256" key="8">
    <source>
        <dbReference type="ARBA" id="ARBA00023146"/>
    </source>
</evidence>